<feature type="region of interest" description="Disordered" evidence="2">
    <location>
        <begin position="1"/>
        <end position="165"/>
    </location>
</feature>
<dbReference type="GO" id="GO:0097539">
    <property type="term" value="C:ciliary transition fiber"/>
    <property type="evidence" value="ECO:0007669"/>
    <property type="project" value="TreeGrafter"/>
</dbReference>
<name>A0A1I8FZ35_9PLAT</name>
<sequence length="948" mass="105340">MAQKLSPFNCMKRHKKPSEPANPPVAKKEEVPEPIDELMDEPGYARIQSMMEEDSNQNPAEDEEEDDEDDEEIEEAVEASVAIEAHTSLPVYADVKKGSSAAASSTSPRGPAVPQKSESAVPTPRSSRSNPVASQRSPRRVGFHGDDDVDAAGPSNAAGAAAEAELRGNDGSRLLTGVSLNSYGLGSSMHYDQSTELTESARSYSQQQQPQQQQQSYNSHQSQDPSDVQSLKRTIRRLTSEMSRLLTNPGDAYEARRLLPGKGPVPPWLCDARTFAPLLAAYESQLADRDEARQRCETRLQLLEAEVADLVRENERLRLKIKEGVGAAQAAQDSNLDEFTEQARLVLEENQLLIHQLSLQQERAKQAHKNYVTDKQERLRLRLQEVKAKYQSAVIDREDEDLETVDRVKELHRELLDVRSQHKQAMEEVTRQLQNSERERTRLAEDLADTAAEKEKLTVEVVGLKNALQTKHRDNIVLQKFVKKHNKLQKYLDSVVSAATNLQSERDAFRAAMEEQEQQLARLANQLIEELKLQNVFNERSKSKTKPSIKLEKLIQTIVTLLKENEGKRDDLEKEVRYQQSLLRQKTQQLETQFHLTWFMNSSRIFVSSRNTPSIEDVTVLALIFCTPRITMHMWVACTTTATPAGLMASISARAICLSLSLRVFTDAGDDASVSVGHVVQQLVALSIKVRALRCQRTRLRRWRGRIVREFVVPLSVRQAEPTAPRRVRASNRSDAGHPLCRWFCWCRGTGKSTDDTAGDDATAPFEAAAPDVADDGGSLVAASVAGAAAVAAPPPGVLTATPPGVPTMLPRGQNINQSFTGQQLSLQLHRGAAGTHGVHLSISHRRGGLVAGSFGRQQLRTAVSGGQAQLVGVEHYVLYLPGSAGPRLLKAFMRGWKQSWGDASAQPFLVLRLERLLFSQSRQALLLVTTEQRCSSFVQFHDRVYSK</sequence>
<protein>
    <submittedName>
        <fullName evidence="4">DUF4201 domain-containing protein</fullName>
    </submittedName>
</protein>
<dbReference type="AlphaFoldDB" id="A0A1I8FZ35"/>
<dbReference type="GO" id="GO:0060271">
    <property type="term" value="P:cilium assembly"/>
    <property type="evidence" value="ECO:0007669"/>
    <property type="project" value="InterPro"/>
</dbReference>
<feature type="compositionally biased region" description="Polar residues" evidence="2">
    <location>
        <begin position="192"/>
        <end position="202"/>
    </location>
</feature>
<organism evidence="3 4">
    <name type="scientific">Macrostomum lignano</name>
    <dbReference type="NCBI Taxonomy" id="282301"/>
    <lineage>
        <taxon>Eukaryota</taxon>
        <taxon>Metazoa</taxon>
        <taxon>Spiralia</taxon>
        <taxon>Lophotrochozoa</taxon>
        <taxon>Platyhelminthes</taxon>
        <taxon>Rhabditophora</taxon>
        <taxon>Macrostomorpha</taxon>
        <taxon>Macrostomida</taxon>
        <taxon>Macrostomidae</taxon>
        <taxon>Macrostomum</taxon>
    </lineage>
</organism>
<feature type="region of interest" description="Disordered" evidence="2">
    <location>
        <begin position="192"/>
        <end position="231"/>
    </location>
</feature>
<feature type="compositionally biased region" description="Low complexity" evidence="2">
    <location>
        <begin position="203"/>
        <end position="223"/>
    </location>
</feature>
<dbReference type="GO" id="GO:0045202">
    <property type="term" value="C:synapse"/>
    <property type="evidence" value="ECO:0007669"/>
    <property type="project" value="GOC"/>
</dbReference>
<feature type="compositionally biased region" description="Polar residues" evidence="2">
    <location>
        <begin position="116"/>
        <end position="136"/>
    </location>
</feature>
<dbReference type="GO" id="GO:0007268">
    <property type="term" value="P:chemical synaptic transmission"/>
    <property type="evidence" value="ECO:0007669"/>
    <property type="project" value="InterPro"/>
</dbReference>
<feature type="coiled-coil region" evidence="1">
    <location>
        <begin position="499"/>
        <end position="534"/>
    </location>
</feature>
<feature type="compositionally biased region" description="Acidic residues" evidence="2">
    <location>
        <begin position="51"/>
        <end position="77"/>
    </location>
</feature>
<evidence type="ECO:0000256" key="1">
    <source>
        <dbReference type="SAM" id="Coils"/>
    </source>
</evidence>
<dbReference type="InterPro" id="IPR033545">
    <property type="entry name" value="CEP89"/>
</dbReference>
<keyword evidence="1" id="KW-0175">Coiled coil</keyword>
<dbReference type="PANTHER" id="PTHR36170:SF1">
    <property type="entry name" value="CENTROSOMAL PROTEIN OF 89 KDA"/>
    <property type="match status" value="1"/>
</dbReference>
<evidence type="ECO:0000313" key="4">
    <source>
        <dbReference type="WBParaSite" id="maker-uti_cns_0000345-snap-gene-0.2-mRNA-1"/>
    </source>
</evidence>
<feature type="coiled-coil region" evidence="1">
    <location>
        <begin position="408"/>
        <end position="453"/>
    </location>
</feature>
<proteinExistence type="predicted"/>
<dbReference type="PANTHER" id="PTHR36170">
    <property type="entry name" value="CENTROSOMAL PROTEIN OF 89 KDA"/>
    <property type="match status" value="1"/>
</dbReference>
<accession>A0A1I8FZ35</accession>
<dbReference type="GO" id="GO:0007005">
    <property type="term" value="P:mitochondrion organization"/>
    <property type="evidence" value="ECO:0007669"/>
    <property type="project" value="InterPro"/>
</dbReference>
<feature type="compositionally biased region" description="Low complexity" evidence="2">
    <location>
        <begin position="151"/>
        <end position="163"/>
    </location>
</feature>
<dbReference type="WBParaSite" id="maker-uti_cns_0000345-snap-gene-0.2-mRNA-1">
    <property type="protein sequence ID" value="maker-uti_cns_0000345-snap-gene-0.2-mRNA-1"/>
    <property type="gene ID" value="maker-uti_cns_0000345-snap-gene-0.2"/>
</dbReference>
<evidence type="ECO:0000256" key="2">
    <source>
        <dbReference type="SAM" id="MobiDB-lite"/>
    </source>
</evidence>
<feature type="coiled-coil region" evidence="1">
    <location>
        <begin position="286"/>
        <end position="320"/>
    </location>
</feature>
<dbReference type="Proteomes" id="UP000095280">
    <property type="component" value="Unplaced"/>
</dbReference>
<evidence type="ECO:0000313" key="3">
    <source>
        <dbReference type="Proteomes" id="UP000095280"/>
    </source>
</evidence>
<keyword evidence="3" id="KW-1185">Reference proteome</keyword>
<dbReference type="GO" id="GO:0005814">
    <property type="term" value="C:centriole"/>
    <property type="evidence" value="ECO:0007669"/>
    <property type="project" value="InterPro"/>
</dbReference>
<reference evidence="4" key="1">
    <citation type="submission" date="2016-11" db="UniProtKB">
        <authorList>
            <consortium name="WormBaseParasite"/>
        </authorList>
    </citation>
    <scope>IDENTIFICATION</scope>
</reference>